<evidence type="ECO:0000256" key="2">
    <source>
        <dbReference type="SAM" id="MobiDB-lite"/>
    </source>
</evidence>
<evidence type="ECO:0000256" key="1">
    <source>
        <dbReference type="PROSITE-ProRule" id="PRU00221"/>
    </source>
</evidence>
<dbReference type="SMART" id="SM00320">
    <property type="entry name" value="WD40"/>
    <property type="match status" value="5"/>
</dbReference>
<feature type="repeat" description="WD" evidence="1">
    <location>
        <begin position="441"/>
        <end position="475"/>
    </location>
</feature>
<dbReference type="PANTHER" id="PTHR19847">
    <property type="entry name" value="DDB1- AND CUL4-ASSOCIATED FACTOR 11"/>
    <property type="match status" value="1"/>
</dbReference>
<dbReference type="GO" id="GO:0043161">
    <property type="term" value="P:proteasome-mediated ubiquitin-dependent protein catabolic process"/>
    <property type="evidence" value="ECO:0007669"/>
    <property type="project" value="TreeGrafter"/>
</dbReference>
<keyword evidence="1" id="KW-0853">WD repeat</keyword>
<name>A0A0D6ERN5_SPOSA</name>
<dbReference type="PROSITE" id="PS50294">
    <property type="entry name" value="WD_REPEATS_REGION"/>
    <property type="match status" value="2"/>
</dbReference>
<dbReference type="EMBL" id="CENE01000031">
    <property type="protein sequence ID" value="CEQ42624.1"/>
    <property type="molecule type" value="Genomic_DNA"/>
</dbReference>
<dbReference type="Pfam" id="PF00400">
    <property type="entry name" value="WD40"/>
    <property type="match status" value="3"/>
</dbReference>
<dbReference type="InterPro" id="IPR001680">
    <property type="entry name" value="WD40_rpt"/>
</dbReference>
<protein>
    <submittedName>
        <fullName evidence="3">SPOSA6832_04460-mRNA-1:cds</fullName>
    </submittedName>
</protein>
<feature type="region of interest" description="Disordered" evidence="2">
    <location>
        <begin position="1"/>
        <end position="99"/>
    </location>
</feature>
<dbReference type="OrthoDB" id="6329284at2759"/>
<dbReference type="Gene3D" id="2.130.10.10">
    <property type="entry name" value="YVTN repeat-like/Quinoprotein amine dehydrogenase"/>
    <property type="match status" value="2"/>
</dbReference>
<dbReference type="AlphaFoldDB" id="A0A0D6ERN5"/>
<feature type="repeat" description="WD" evidence="1">
    <location>
        <begin position="488"/>
        <end position="522"/>
    </location>
</feature>
<evidence type="ECO:0000313" key="4">
    <source>
        <dbReference type="Proteomes" id="UP000243876"/>
    </source>
</evidence>
<dbReference type="PANTHER" id="PTHR19847:SF7">
    <property type="entry name" value="DDB1- AND CUL4-ASSOCIATED FACTOR 11"/>
    <property type="match status" value="1"/>
</dbReference>
<evidence type="ECO:0000313" key="3">
    <source>
        <dbReference type="EMBL" id="CEQ42624.1"/>
    </source>
</evidence>
<feature type="region of interest" description="Disordered" evidence="2">
    <location>
        <begin position="684"/>
        <end position="705"/>
    </location>
</feature>
<dbReference type="InterPro" id="IPR051859">
    <property type="entry name" value="DCAF"/>
</dbReference>
<feature type="compositionally biased region" description="Basic and acidic residues" evidence="2">
    <location>
        <begin position="695"/>
        <end position="705"/>
    </location>
</feature>
<feature type="non-terminal residue" evidence="3">
    <location>
        <position position="1"/>
    </location>
</feature>
<reference evidence="4" key="1">
    <citation type="submission" date="2015-02" db="EMBL/GenBank/DDBJ databases">
        <authorList>
            <person name="Gon?alves P."/>
        </authorList>
    </citation>
    <scope>NUCLEOTIDE SEQUENCE [LARGE SCALE GENOMIC DNA]</scope>
</reference>
<organism evidence="3 4">
    <name type="scientific">Sporidiobolus salmonicolor</name>
    <name type="common">Yeast-like fungus</name>
    <name type="synonym">Sporobolomyces salmonicolor</name>
    <dbReference type="NCBI Taxonomy" id="5005"/>
    <lineage>
        <taxon>Eukaryota</taxon>
        <taxon>Fungi</taxon>
        <taxon>Dikarya</taxon>
        <taxon>Basidiomycota</taxon>
        <taxon>Pucciniomycotina</taxon>
        <taxon>Microbotryomycetes</taxon>
        <taxon>Sporidiobolales</taxon>
        <taxon>Sporidiobolaceae</taxon>
        <taxon>Sporobolomyces</taxon>
    </lineage>
</organism>
<accession>A0A0D6ERN5</accession>
<feature type="compositionally biased region" description="Acidic residues" evidence="2">
    <location>
        <begin position="32"/>
        <end position="70"/>
    </location>
</feature>
<dbReference type="GO" id="GO:0080008">
    <property type="term" value="C:Cul4-RING E3 ubiquitin ligase complex"/>
    <property type="evidence" value="ECO:0007669"/>
    <property type="project" value="TreeGrafter"/>
</dbReference>
<dbReference type="InterPro" id="IPR036322">
    <property type="entry name" value="WD40_repeat_dom_sf"/>
</dbReference>
<sequence length="705" mass="78866">MPLPGGFPPPSPSESESDAELPPELAYLEALAEMDTDGSDDEFLPATLEEDDEDDGFALGVEEGEEEDDSESMHDSEGDNDGASASRTGPGGGQLRIGFDPSSGQVLLLDADGTPRLLTRQDLSGTALTLSSLRSMLLARFGRGGRRMQYDEDEDEEEQWYDVVKEPQEPGMRLERSGLFGPIPQKYDTSRRKYWDYSSNFPNYFRLRELDYRRPSKSSLSDMTVPNSAGVEVSQFTSKVYSGQYSSDGNFFYTACQDFRCVSRSLPFFPLHPRRSSVELVFRRSRSFGLSLACSVYIYDTQASPRVGNKSVTDSSVPSSRDPFHSDWEHRSSLKTTKIVQAQAQNCRWTITDAELSDDNEWLLYSSISPRAHLVKTGRGASWETDDHDQETIDFGRGSVYGGFGIWSLRFSHDAKEVVAGASDGQMFVYDIESSRTILRVNAHRDDVNAVAFGSASDSNLLLSGSDDSFVKVWDRRSLEGERPSGTLVGHTEGLTWVSPKGDGRYVLTNGKDQGMKLWDLRMMVGDADFERLRLDRKYFGTEGFDYRTSCFLQHPHDVSVMTYRGHKVLRTLIRCHWSPVATTGQRYLYTGSSDGKIHIYSLDGRAIQVLDRAHTHPLINSKTGEYNDPSDLRLRTQRRKNRYGGSTVRDVSWHPYQPMLMSTAWEGGGGAVEGSIALHEWASEAPAGETLEDQAARDEWEARG</sequence>
<feature type="compositionally biased region" description="Low complexity" evidence="2">
    <location>
        <begin position="22"/>
        <end position="31"/>
    </location>
</feature>
<keyword evidence="4" id="KW-1185">Reference proteome</keyword>
<dbReference type="InterPro" id="IPR015943">
    <property type="entry name" value="WD40/YVTN_repeat-like_dom_sf"/>
</dbReference>
<feature type="compositionally biased region" description="Pro residues" evidence="2">
    <location>
        <begin position="1"/>
        <end position="12"/>
    </location>
</feature>
<proteinExistence type="predicted"/>
<dbReference type="PROSITE" id="PS50082">
    <property type="entry name" value="WD_REPEATS_2"/>
    <property type="match status" value="2"/>
</dbReference>
<dbReference type="Proteomes" id="UP000243876">
    <property type="component" value="Unassembled WGS sequence"/>
</dbReference>
<gene>
    <name evidence="3" type="primary">SPOSA6832_04460</name>
</gene>
<dbReference type="SUPFAM" id="SSF50978">
    <property type="entry name" value="WD40 repeat-like"/>
    <property type="match status" value="1"/>
</dbReference>